<protein>
    <submittedName>
        <fullName evidence="1">Uncharacterized protein</fullName>
    </submittedName>
</protein>
<proteinExistence type="predicted"/>
<dbReference type="SUPFAM" id="SSF52047">
    <property type="entry name" value="RNI-like"/>
    <property type="match status" value="1"/>
</dbReference>
<keyword evidence="2" id="KW-1185">Reference proteome</keyword>
<sequence length="243" mass="27437">MSTLVQLMPDLVELQLSVQRCQSTSFLIDSRNHLAKLRSLSIIFHAVKEIQRREIECLGYLALLRRLSITHDGNPKLGVVEGMDLDETLLGYDFEVLFSRLSQLQEVVFDDNIESTVGIMRMLGKHCLNLMYCSVHMEASKLRTLLAGTGVLFPTLKRLEIGNYKPQNDLTRSVNERFVPTAVLNNLMDMGHKEHAPRINTLYVHISRTDRIGLSRLILKHPQGCYAFGLGGVKLNGPFFNAA</sequence>
<name>A0A6A7C2A5_9PEZI</name>
<accession>A0A6A7C2A5</accession>
<evidence type="ECO:0000313" key="2">
    <source>
        <dbReference type="Proteomes" id="UP000799421"/>
    </source>
</evidence>
<reference evidence="1" key="1">
    <citation type="journal article" date="2020" name="Stud. Mycol.">
        <title>101 Dothideomycetes genomes: a test case for predicting lifestyles and emergence of pathogens.</title>
        <authorList>
            <person name="Haridas S."/>
            <person name="Albert R."/>
            <person name="Binder M."/>
            <person name="Bloem J."/>
            <person name="Labutti K."/>
            <person name="Salamov A."/>
            <person name="Andreopoulos B."/>
            <person name="Baker S."/>
            <person name="Barry K."/>
            <person name="Bills G."/>
            <person name="Bluhm B."/>
            <person name="Cannon C."/>
            <person name="Castanera R."/>
            <person name="Culley D."/>
            <person name="Daum C."/>
            <person name="Ezra D."/>
            <person name="Gonzalez J."/>
            <person name="Henrissat B."/>
            <person name="Kuo A."/>
            <person name="Liang C."/>
            <person name="Lipzen A."/>
            <person name="Lutzoni F."/>
            <person name="Magnuson J."/>
            <person name="Mondo S."/>
            <person name="Nolan M."/>
            <person name="Ohm R."/>
            <person name="Pangilinan J."/>
            <person name="Park H.-J."/>
            <person name="Ramirez L."/>
            <person name="Alfaro M."/>
            <person name="Sun H."/>
            <person name="Tritt A."/>
            <person name="Yoshinaga Y."/>
            <person name="Zwiers L.-H."/>
            <person name="Turgeon B."/>
            <person name="Goodwin S."/>
            <person name="Spatafora J."/>
            <person name="Crous P."/>
            <person name="Grigoriev I."/>
        </authorList>
    </citation>
    <scope>NUCLEOTIDE SEQUENCE</scope>
    <source>
        <strain evidence="1">CBS 480.64</strain>
    </source>
</reference>
<dbReference type="Proteomes" id="UP000799421">
    <property type="component" value="Unassembled WGS sequence"/>
</dbReference>
<organism evidence="1 2">
    <name type="scientific">Piedraia hortae CBS 480.64</name>
    <dbReference type="NCBI Taxonomy" id="1314780"/>
    <lineage>
        <taxon>Eukaryota</taxon>
        <taxon>Fungi</taxon>
        <taxon>Dikarya</taxon>
        <taxon>Ascomycota</taxon>
        <taxon>Pezizomycotina</taxon>
        <taxon>Dothideomycetes</taxon>
        <taxon>Dothideomycetidae</taxon>
        <taxon>Capnodiales</taxon>
        <taxon>Piedraiaceae</taxon>
        <taxon>Piedraia</taxon>
    </lineage>
</organism>
<evidence type="ECO:0000313" key="1">
    <source>
        <dbReference type="EMBL" id="KAF2861149.1"/>
    </source>
</evidence>
<dbReference type="EMBL" id="MU005975">
    <property type="protein sequence ID" value="KAF2861149.1"/>
    <property type="molecule type" value="Genomic_DNA"/>
</dbReference>
<gene>
    <name evidence="1" type="ORF">K470DRAFT_47311</name>
</gene>
<dbReference type="AlphaFoldDB" id="A0A6A7C2A5"/>